<dbReference type="AlphaFoldDB" id="A0A564Z5N8"/>
<dbReference type="InterPro" id="IPR057089">
    <property type="entry name" value="C2_TIP"/>
</dbReference>
<protein>
    <recommendedName>
        <fullName evidence="9">T-cell immunomodulatory protein TIP C2 domain-containing protein</fullName>
    </recommendedName>
</protein>
<feature type="chain" id="PRO_5021908326" description="T-cell immunomodulatory protein TIP C2 domain-containing protein" evidence="8">
    <location>
        <begin position="18"/>
        <end position="606"/>
    </location>
</feature>
<proteinExistence type="inferred from homology"/>
<comment type="similarity">
    <text evidence="2">Belongs to the TIP family.</text>
</comment>
<dbReference type="Gene3D" id="2.130.10.130">
    <property type="entry name" value="Integrin alpha, N-terminal"/>
    <property type="match status" value="1"/>
</dbReference>
<keyword evidence="3 7" id="KW-0812">Transmembrane</keyword>
<keyword evidence="5 7" id="KW-0472">Membrane</keyword>
<evidence type="ECO:0000256" key="6">
    <source>
        <dbReference type="ARBA" id="ARBA00023180"/>
    </source>
</evidence>
<evidence type="ECO:0000256" key="5">
    <source>
        <dbReference type="ARBA" id="ARBA00023136"/>
    </source>
</evidence>
<comment type="subcellular location">
    <subcellularLocation>
        <location evidence="1">Membrane</location>
        <topology evidence="1">Single-pass type I membrane protein</topology>
    </subcellularLocation>
</comment>
<evidence type="ECO:0000256" key="3">
    <source>
        <dbReference type="ARBA" id="ARBA00022692"/>
    </source>
</evidence>
<dbReference type="Proteomes" id="UP000321570">
    <property type="component" value="Unassembled WGS sequence"/>
</dbReference>
<keyword evidence="8" id="KW-0732">Signal</keyword>
<reference evidence="10 11" key="1">
    <citation type="submission" date="2019-07" db="EMBL/GenBank/DDBJ databases">
        <authorList>
            <person name="Jastrzebski P J."/>
            <person name="Paukszto L."/>
            <person name="Jastrzebski P J."/>
        </authorList>
    </citation>
    <scope>NUCLEOTIDE SEQUENCE [LARGE SCALE GENOMIC DNA]</scope>
    <source>
        <strain evidence="10 11">WMS-il1</strain>
    </source>
</reference>
<organism evidence="10 11">
    <name type="scientific">Hymenolepis diminuta</name>
    <name type="common">Rat tapeworm</name>
    <dbReference type="NCBI Taxonomy" id="6216"/>
    <lineage>
        <taxon>Eukaryota</taxon>
        <taxon>Metazoa</taxon>
        <taxon>Spiralia</taxon>
        <taxon>Lophotrochozoa</taxon>
        <taxon>Platyhelminthes</taxon>
        <taxon>Cestoda</taxon>
        <taxon>Eucestoda</taxon>
        <taxon>Cyclophyllidea</taxon>
        <taxon>Hymenolepididae</taxon>
        <taxon>Hymenolepis</taxon>
    </lineage>
</organism>
<feature type="transmembrane region" description="Helical" evidence="7">
    <location>
        <begin position="561"/>
        <end position="585"/>
    </location>
</feature>
<evidence type="ECO:0000256" key="4">
    <source>
        <dbReference type="ARBA" id="ARBA00022989"/>
    </source>
</evidence>
<sequence length="606" mass="65965">MLTHLWLIWTFSVLVYGTQDSIPVPTNGPADSSFMKVATWAGVDLGAFTDVNSDRRTDAVVFSPSDSKLYALMAPTAKDSNGQFNQVELFPVQNAAELQSIAVADFNADSEEDYLLVYYSGSEFHVKVRLSGTNEITAVGSFKTQPIICDANADMIADIYGENSSGERVIYLGSSRDPLNRQHFTNSTAQLSNLGNSGFASLGTSMNPSLVLLTDNGIEVFSDLAGANDNLTSPKSKTIQLPPNVYPDKIGKFVFGDFNMSSQIQLLLLTCPDEDCSKPKIWISPLGSNTDWWEVTVKLTPVGFEEGSWSLASVTSPGFSTSVFVGPSLGDADLDGYPDLAVGLKYSQGSTEIVLPAILRNTAHSNGGKVEFQAYLLPGVETDDKLNLKQIAFFDYNEDGILDLFMTYEGTQNPKLVTSLYMQKMTKEAYFLKVMLTTGLCGSPGQCPSGVLPYGLPGYGYRASYETQGAEGGRIGSSGSFVSTSCCGALQLPFVTFGFGDFATYIENVPVSVPAPAGQTRSHKLTFIVPNAQVVVIPYEYNIPDTWQAKSFLQPLYDMKVIIIAITLLATCVILLIVIGVLQYLEIRADQKERMQESQRFHFDAM</sequence>
<dbReference type="SUPFAM" id="SSF69318">
    <property type="entry name" value="Integrin alpha N-terminal domain"/>
    <property type="match status" value="1"/>
</dbReference>
<feature type="domain" description="T-cell immunomodulatory protein TIP C2" evidence="9">
    <location>
        <begin position="453"/>
        <end position="552"/>
    </location>
</feature>
<dbReference type="PANTHER" id="PTHR13412:SF0">
    <property type="entry name" value="T-CELL IMMUNOMODULATORY PROTEIN"/>
    <property type="match status" value="1"/>
</dbReference>
<evidence type="ECO:0000256" key="7">
    <source>
        <dbReference type="SAM" id="Phobius"/>
    </source>
</evidence>
<keyword evidence="11" id="KW-1185">Reference proteome</keyword>
<dbReference type="GO" id="GO:0005886">
    <property type="term" value="C:plasma membrane"/>
    <property type="evidence" value="ECO:0007669"/>
    <property type="project" value="TreeGrafter"/>
</dbReference>
<gene>
    <name evidence="10" type="ORF">WMSIL1_LOCUS12906</name>
</gene>
<evidence type="ECO:0000313" key="11">
    <source>
        <dbReference type="Proteomes" id="UP000321570"/>
    </source>
</evidence>
<dbReference type="PANTHER" id="PTHR13412">
    <property type="entry name" value="T-CELL IMMUNOMODULATORY PROTEIN HOMOLOG"/>
    <property type="match status" value="1"/>
</dbReference>
<dbReference type="InterPro" id="IPR028994">
    <property type="entry name" value="Integrin_alpha_N"/>
</dbReference>
<evidence type="ECO:0000256" key="2">
    <source>
        <dbReference type="ARBA" id="ARBA00006496"/>
    </source>
</evidence>
<evidence type="ECO:0000256" key="8">
    <source>
        <dbReference type="SAM" id="SignalP"/>
    </source>
</evidence>
<dbReference type="EMBL" id="CABIJS010000666">
    <property type="protein sequence ID" value="VUZ54835.1"/>
    <property type="molecule type" value="Genomic_DNA"/>
</dbReference>
<keyword evidence="4 7" id="KW-1133">Transmembrane helix</keyword>
<name>A0A564Z5N8_HYMDI</name>
<evidence type="ECO:0000256" key="1">
    <source>
        <dbReference type="ARBA" id="ARBA00004479"/>
    </source>
</evidence>
<accession>A0A564Z5N8</accession>
<dbReference type="Pfam" id="PF23122">
    <property type="entry name" value="C2_ITFG1"/>
    <property type="match status" value="1"/>
</dbReference>
<evidence type="ECO:0000313" key="10">
    <source>
        <dbReference type="EMBL" id="VUZ54835.1"/>
    </source>
</evidence>
<evidence type="ECO:0000259" key="9">
    <source>
        <dbReference type="Pfam" id="PF23122"/>
    </source>
</evidence>
<feature type="signal peptide" evidence="8">
    <location>
        <begin position="1"/>
        <end position="17"/>
    </location>
</feature>
<keyword evidence="6" id="KW-0325">Glycoprotein</keyword>
<dbReference type="InterPro" id="IPR024881">
    <property type="entry name" value="Tip"/>
</dbReference>